<dbReference type="GO" id="GO:0016811">
    <property type="term" value="F:hydrolase activity, acting on carbon-nitrogen (but not peptide) bonds, in linear amides"/>
    <property type="evidence" value="ECO:0007669"/>
    <property type="project" value="InterPro"/>
</dbReference>
<organism evidence="3 4">
    <name type="scientific">Janibacter cremeus</name>
    <dbReference type="NCBI Taxonomy" id="1285192"/>
    <lineage>
        <taxon>Bacteria</taxon>
        <taxon>Bacillati</taxon>
        <taxon>Actinomycetota</taxon>
        <taxon>Actinomycetes</taxon>
        <taxon>Micrococcales</taxon>
        <taxon>Intrasporangiaceae</taxon>
        <taxon>Janibacter</taxon>
    </lineage>
</organism>
<dbReference type="GO" id="GO:0019941">
    <property type="term" value="P:modification-dependent protein catabolic process"/>
    <property type="evidence" value="ECO:0007669"/>
    <property type="project" value="InterPro"/>
</dbReference>
<evidence type="ECO:0000313" key="3">
    <source>
        <dbReference type="EMBL" id="NYF96618.1"/>
    </source>
</evidence>
<gene>
    <name evidence="3" type="ORF">BJY20_000010</name>
</gene>
<dbReference type="GO" id="GO:0070490">
    <property type="term" value="P:protein pupylation"/>
    <property type="evidence" value="ECO:0007669"/>
    <property type="project" value="TreeGrafter"/>
</dbReference>
<dbReference type="NCBIfam" id="TIGR03688">
    <property type="entry name" value="depupylase_Dop"/>
    <property type="match status" value="1"/>
</dbReference>
<dbReference type="EC" id="6.3.2.-" evidence="3"/>
<dbReference type="GO" id="GO:0016874">
    <property type="term" value="F:ligase activity"/>
    <property type="evidence" value="ECO:0007669"/>
    <property type="project" value="UniProtKB-KW"/>
</dbReference>
<dbReference type="PIRSF" id="PIRSF018077">
    <property type="entry name" value="UCP018077"/>
    <property type="match status" value="1"/>
</dbReference>
<evidence type="ECO:0000313" key="4">
    <source>
        <dbReference type="Proteomes" id="UP000554054"/>
    </source>
</evidence>
<dbReference type="GO" id="GO:0005524">
    <property type="term" value="F:ATP binding"/>
    <property type="evidence" value="ECO:0007669"/>
    <property type="project" value="TreeGrafter"/>
</dbReference>
<feature type="active site" description="Proton acceptor" evidence="2">
    <location>
        <position position="97"/>
    </location>
</feature>
<dbReference type="PANTHER" id="PTHR42307:SF2">
    <property type="entry name" value="PUP DEAMIDASE_DEPUPYLASE"/>
    <property type="match status" value="1"/>
</dbReference>
<name>A0A852VLY6_9MICO</name>
<dbReference type="AlphaFoldDB" id="A0A852VLY6"/>
<dbReference type="GO" id="GO:0000502">
    <property type="term" value="C:proteasome complex"/>
    <property type="evidence" value="ECO:0007669"/>
    <property type="project" value="UniProtKB-KW"/>
</dbReference>
<sequence length="498" mass="54807">MSVRRVMGVETEYGISVPGEPQANPMAASGDVVTTYARAHGLRAAHGAWDYSDEHPLIDARGFEVPRSRADLSQLTDIEDPTLANVVLANGARLYVDHAHPEYSSPEVTSPRDAVVWDRAGELVMREVVQRLAATPPGINLYKNNTDGKGSSYGTHENFLVTRRTPFERIVAGLTPFFVARQVMCGAGRVGIGQESEHAGYQISSRSDFFEASVGLETTFKRPIINTRDEPHADPDIWRRLHVIIGDANQADVANLVKTGSTSLVLSLIEADAFDRGLEVLHPVEALKVISHDPTCTATVRMRDGRDLTAVQILTEYLEMATAFVEREGSDPATDEVLAHWERLLGLLAHDPMDATADIDWVAKLNLLERYRHRDGMEWTDPRLTAIDIQFSDVRPEKGIFHKLEEAGRITRLTSDEEVRAAVSTPPADTRAWLRGGVVERLGQHVISASWDSLVLRLPRAGRIARVSMLDPLAHGRDETESLLSTGDVDDLVVGLGA</sequence>
<dbReference type="PANTHER" id="PTHR42307">
    <property type="entry name" value="PUP DEAMIDASE/DEPUPYLASE"/>
    <property type="match status" value="1"/>
</dbReference>
<keyword evidence="4" id="KW-1185">Reference proteome</keyword>
<dbReference type="GO" id="GO:0008233">
    <property type="term" value="F:peptidase activity"/>
    <property type="evidence" value="ECO:0007669"/>
    <property type="project" value="InterPro"/>
</dbReference>
<dbReference type="GO" id="GO:0010498">
    <property type="term" value="P:proteasomal protein catabolic process"/>
    <property type="evidence" value="ECO:0007669"/>
    <property type="project" value="InterPro"/>
</dbReference>
<dbReference type="Pfam" id="PF03136">
    <property type="entry name" value="Pup_ligase"/>
    <property type="match status" value="1"/>
</dbReference>
<comment type="caution">
    <text evidence="3">The sequence shown here is derived from an EMBL/GenBank/DDBJ whole genome shotgun (WGS) entry which is preliminary data.</text>
</comment>
<dbReference type="InterPro" id="IPR004347">
    <property type="entry name" value="Pup_ligase/deamidase"/>
</dbReference>
<dbReference type="RefSeq" id="WP_185989646.1">
    <property type="nucleotide sequence ID" value="NZ_JACCAE010000001.1"/>
</dbReference>
<proteinExistence type="inferred from homology"/>
<dbReference type="Proteomes" id="UP000554054">
    <property type="component" value="Unassembled WGS sequence"/>
</dbReference>
<evidence type="ECO:0000256" key="1">
    <source>
        <dbReference type="ARBA" id="ARBA00009114"/>
    </source>
</evidence>
<keyword evidence="3" id="KW-0647">Proteasome</keyword>
<accession>A0A852VLY6</accession>
<reference evidence="3 4" key="1">
    <citation type="submission" date="2020-07" db="EMBL/GenBank/DDBJ databases">
        <title>Sequencing the genomes of 1000 actinobacteria strains.</title>
        <authorList>
            <person name="Klenk H.-P."/>
        </authorList>
    </citation>
    <scope>NUCLEOTIDE SEQUENCE [LARGE SCALE GENOMIC DNA]</scope>
    <source>
        <strain evidence="3 4">DSM 26154</strain>
    </source>
</reference>
<protein>
    <submittedName>
        <fullName evidence="3">Proteasome accessory factor A</fullName>
        <ecNumber evidence="3">6.3.2.-</ecNumber>
    </submittedName>
</protein>
<dbReference type="EMBL" id="JACCAE010000001">
    <property type="protein sequence ID" value="NYF96618.1"/>
    <property type="molecule type" value="Genomic_DNA"/>
</dbReference>
<keyword evidence="3" id="KW-0436">Ligase</keyword>
<comment type="similarity">
    <text evidence="1">Belongs to the Pup ligase/Pup deamidase family. Pup deamidase subfamily.</text>
</comment>
<evidence type="ECO:0000256" key="2">
    <source>
        <dbReference type="PIRSR" id="PIRSR018077-1"/>
    </source>
</evidence>
<dbReference type="InterPro" id="IPR022366">
    <property type="entry name" value="Pup_deamidase"/>
</dbReference>